<dbReference type="AlphaFoldDB" id="A0A4C1V499"/>
<evidence type="ECO:0000313" key="2">
    <source>
        <dbReference type="Proteomes" id="UP000299102"/>
    </source>
</evidence>
<gene>
    <name evidence="1" type="ORF">EVAR_16679_1</name>
</gene>
<reference evidence="1 2" key="1">
    <citation type="journal article" date="2019" name="Commun. Biol.">
        <title>The bagworm genome reveals a unique fibroin gene that provides high tensile strength.</title>
        <authorList>
            <person name="Kono N."/>
            <person name="Nakamura H."/>
            <person name="Ohtoshi R."/>
            <person name="Tomita M."/>
            <person name="Numata K."/>
            <person name="Arakawa K."/>
        </authorList>
    </citation>
    <scope>NUCLEOTIDE SEQUENCE [LARGE SCALE GENOMIC DNA]</scope>
</reference>
<evidence type="ECO:0000313" key="1">
    <source>
        <dbReference type="EMBL" id="GBP33643.1"/>
    </source>
</evidence>
<organism evidence="1 2">
    <name type="scientific">Eumeta variegata</name>
    <name type="common">Bagworm moth</name>
    <name type="synonym">Eumeta japonica</name>
    <dbReference type="NCBI Taxonomy" id="151549"/>
    <lineage>
        <taxon>Eukaryota</taxon>
        <taxon>Metazoa</taxon>
        <taxon>Ecdysozoa</taxon>
        <taxon>Arthropoda</taxon>
        <taxon>Hexapoda</taxon>
        <taxon>Insecta</taxon>
        <taxon>Pterygota</taxon>
        <taxon>Neoptera</taxon>
        <taxon>Endopterygota</taxon>
        <taxon>Lepidoptera</taxon>
        <taxon>Glossata</taxon>
        <taxon>Ditrysia</taxon>
        <taxon>Tineoidea</taxon>
        <taxon>Psychidae</taxon>
        <taxon>Oiketicinae</taxon>
        <taxon>Eumeta</taxon>
    </lineage>
</organism>
<proteinExistence type="predicted"/>
<sequence>MKLIIRQGSGVITAGARGREKGNGRGVRERERTPLYPDAVVYWYLSGPLPHPDTWRFFSQRRRPPGRALGGPGEKIAPRRRADYRWAKGTVIRRRSGARERGAVSNRNIKILQHFYCARAVRSEPECLHVGVRFASGRLIFVH</sequence>
<accession>A0A4C1V499</accession>
<protein>
    <submittedName>
        <fullName evidence="1">Uncharacterized protein</fullName>
    </submittedName>
</protein>
<dbReference type="EMBL" id="BGZK01000277">
    <property type="protein sequence ID" value="GBP33643.1"/>
    <property type="molecule type" value="Genomic_DNA"/>
</dbReference>
<name>A0A4C1V499_EUMVA</name>
<comment type="caution">
    <text evidence="1">The sequence shown here is derived from an EMBL/GenBank/DDBJ whole genome shotgun (WGS) entry which is preliminary data.</text>
</comment>
<keyword evidence="2" id="KW-1185">Reference proteome</keyword>
<dbReference type="Proteomes" id="UP000299102">
    <property type="component" value="Unassembled WGS sequence"/>
</dbReference>